<accession>X0ZHX6</accession>
<dbReference type="EMBL" id="BART01008761">
    <property type="protein sequence ID" value="GAG57747.1"/>
    <property type="molecule type" value="Genomic_DNA"/>
</dbReference>
<gene>
    <name evidence="1" type="ORF">S01H4_19620</name>
</gene>
<comment type="caution">
    <text evidence="1">The sequence shown here is derived from an EMBL/GenBank/DDBJ whole genome shotgun (WGS) entry which is preliminary data.</text>
</comment>
<proteinExistence type="predicted"/>
<dbReference type="AlphaFoldDB" id="X0ZHX6"/>
<evidence type="ECO:0000313" key="1">
    <source>
        <dbReference type="EMBL" id="GAG57747.1"/>
    </source>
</evidence>
<organism evidence="1">
    <name type="scientific">marine sediment metagenome</name>
    <dbReference type="NCBI Taxonomy" id="412755"/>
    <lineage>
        <taxon>unclassified sequences</taxon>
        <taxon>metagenomes</taxon>
        <taxon>ecological metagenomes</taxon>
    </lineage>
</organism>
<protein>
    <submittedName>
        <fullName evidence="1">Uncharacterized protein</fullName>
    </submittedName>
</protein>
<name>X0ZHX6_9ZZZZ</name>
<reference evidence="1" key="1">
    <citation type="journal article" date="2014" name="Front. Microbiol.">
        <title>High frequency of phylogenetically diverse reductive dehalogenase-homologous genes in deep subseafloor sedimentary metagenomes.</title>
        <authorList>
            <person name="Kawai M."/>
            <person name="Futagami T."/>
            <person name="Toyoda A."/>
            <person name="Takaki Y."/>
            <person name="Nishi S."/>
            <person name="Hori S."/>
            <person name="Arai W."/>
            <person name="Tsubouchi T."/>
            <person name="Morono Y."/>
            <person name="Uchiyama I."/>
            <person name="Ito T."/>
            <person name="Fujiyama A."/>
            <person name="Inagaki F."/>
            <person name="Takami H."/>
        </authorList>
    </citation>
    <scope>NUCLEOTIDE SEQUENCE</scope>
    <source>
        <strain evidence="1">Expedition CK06-06</strain>
    </source>
</reference>
<feature type="non-terminal residue" evidence="1">
    <location>
        <position position="87"/>
    </location>
</feature>
<sequence length="87" mass="10049">MTSHTSSVRNPLDTTFDMNLINYYINLPKVVMKSGEVDLIFMYGVFGFHDVLSKYLTNERISNNIDMEVEFSKIKENLGDILIRPTL</sequence>